<organism evidence="1 2">
    <name type="scientific">Aliiroseovarius zhejiangensis</name>
    <dbReference type="NCBI Taxonomy" id="1632025"/>
    <lineage>
        <taxon>Bacteria</taxon>
        <taxon>Pseudomonadati</taxon>
        <taxon>Pseudomonadota</taxon>
        <taxon>Alphaproteobacteria</taxon>
        <taxon>Rhodobacterales</taxon>
        <taxon>Paracoccaceae</taxon>
        <taxon>Aliiroseovarius</taxon>
    </lineage>
</organism>
<gene>
    <name evidence="1" type="ORF">GCM10016455_28380</name>
</gene>
<keyword evidence="2" id="KW-1185">Reference proteome</keyword>
<reference evidence="2" key="1">
    <citation type="journal article" date="2019" name="Int. J. Syst. Evol. Microbiol.">
        <title>The Global Catalogue of Microorganisms (GCM) 10K type strain sequencing project: providing services to taxonomists for standard genome sequencing and annotation.</title>
        <authorList>
            <consortium name="The Broad Institute Genomics Platform"/>
            <consortium name="The Broad Institute Genome Sequencing Center for Infectious Disease"/>
            <person name="Wu L."/>
            <person name="Ma J."/>
        </authorList>
    </citation>
    <scope>NUCLEOTIDE SEQUENCE [LARGE SCALE GENOMIC DNA]</scope>
    <source>
        <strain evidence="2">KCTC 42443</strain>
    </source>
</reference>
<evidence type="ECO:0000313" key="2">
    <source>
        <dbReference type="Proteomes" id="UP000609802"/>
    </source>
</evidence>
<evidence type="ECO:0008006" key="3">
    <source>
        <dbReference type="Google" id="ProtNLM"/>
    </source>
</evidence>
<evidence type="ECO:0000313" key="1">
    <source>
        <dbReference type="EMBL" id="GHF05429.1"/>
    </source>
</evidence>
<dbReference type="RefSeq" id="WP_191287205.1">
    <property type="nucleotide sequence ID" value="NZ_BNCH01000007.1"/>
</dbReference>
<dbReference type="Proteomes" id="UP000609802">
    <property type="component" value="Unassembled WGS sequence"/>
</dbReference>
<proteinExistence type="predicted"/>
<dbReference type="EMBL" id="BNCH01000007">
    <property type="protein sequence ID" value="GHF05429.1"/>
    <property type="molecule type" value="Genomic_DNA"/>
</dbReference>
<sequence length="399" mass="45812">MSALRNSITWLETSPMQRMSLGSRELFHSDFLSWLFEEYPRALAHVFDLTVKECKVAREEQNIDLVVRDGETPVLIVENKVKSYPDFAQLQRYSTRFPDVDKRYLLTLVPPSFAMPKGWKTVLYKDLAVGLQRWFEASHVSSEHRQYVVDYMTLVDHLATVAEECFDPVKIRENNFWFQGNRIQFLEKVGFSQTLQKFQAMAFRDYLKQAVPAEAASIAFPALISNDDAAPEEHHVKVWSALFNNTPCVTLEPVLADLGSEGLRFEIQIQGQQYRRLVAGPPLRNVVSRTTSRTEKSELTWACLEASGADSWLFGRERTLAPDGNRSFMLDEAMMRSKMRSDLCFYKPDVVYQYIDIAHENDLGALSLKTLPLQISRDIELAFGLLRHTEATKNSWGHL</sequence>
<protein>
    <recommendedName>
        <fullName evidence="3">PD-(D/E)XK nuclease superfamily protein</fullName>
    </recommendedName>
</protein>
<accession>A0ABQ3J6Y0</accession>
<comment type="caution">
    <text evidence="1">The sequence shown here is derived from an EMBL/GenBank/DDBJ whole genome shotgun (WGS) entry which is preliminary data.</text>
</comment>
<name>A0ABQ3J6Y0_9RHOB</name>